<dbReference type="GeneID" id="31002653"/>
<dbReference type="PROSITE" id="PS01359">
    <property type="entry name" value="ZF_PHD_1"/>
    <property type="match status" value="1"/>
</dbReference>
<sequence>MPRTRTKYIWPPPSLATDATPEPRAKKPRIEPPSPVKDGNAMNKKQDAPDAEDLPPFIQAILSVPMDVQIRTYRDWRHLGSPHEDFCMICEQTRSQPLIPCTTCNKSFHEDCLPPGSICDEQRQYFCRVCVLRNWHAQPPTITPPDSPVLPPATAVDRSSAQGNEESRNNTRAADQKPTGNQALSILAEISRSMSHGESSNAHGVSNSHRPSNISAYFCNPPLSTPGLPRQQGSSLMSPHLNEYCTSSCSSSSNAHGTPVMDSHARKSKFATLSTEVDSALWVLYRELESVTSLRQRIGELEAEVVKLRQDVSIRDNQIILSRRSLSSSANLPGGISQAEVDRLRVQAVRGEEALREIESIRAKNITLEKDLKEAKDECAAKDKTLIEWKGRLVSLIGT</sequence>
<evidence type="ECO:0000256" key="2">
    <source>
        <dbReference type="ARBA" id="ARBA00022771"/>
    </source>
</evidence>
<dbReference type="InterPro" id="IPR011011">
    <property type="entry name" value="Znf_FYVE_PHD"/>
</dbReference>
<feature type="region of interest" description="Disordered" evidence="6">
    <location>
        <begin position="1"/>
        <end position="52"/>
    </location>
</feature>
<evidence type="ECO:0000256" key="5">
    <source>
        <dbReference type="SAM" id="Coils"/>
    </source>
</evidence>
<evidence type="ECO:0000259" key="7">
    <source>
        <dbReference type="PROSITE" id="PS50016"/>
    </source>
</evidence>
<dbReference type="EMBL" id="LFMY01000003">
    <property type="protein sequence ID" value="OKL61754.1"/>
    <property type="molecule type" value="Genomic_DNA"/>
</dbReference>
<evidence type="ECO:0000256" key="6">
    <source>
        <dbReference type="SAM" id="MobiDB-lite"/>
    </source>
</evidence>
<reference evidence="8 9" key="1">
    <citation type="submission" date="2015-06" db="EMBL/GenBank/DDBJ databases">
        <title>Talaromyces atroroseus IBT 11181 draft genome.</title>
        <authorList>
            <person name="Rasmussen K.B."/>
            <person name="Rasmussen S."/>
            <person name="Petersen B."/>
            <person name="Sicheritz-Ponten T."/>
            <person name="Mortensen U.H."/>
            <person name="Thrane U."/>
        </authorList>
    </citation>
    <scope>NUCLEOTIDE SEQUENCE [LARGE SCALE GENOMIC DNA]</scope>
    <source>
        <strain evidence="8 9">IBT 11181</strain>
    </source>
</reference>
<dbReference type="InterPro" id="IPR001965">
    <property type="entry name" value="Znf_PHD"/>
</dbReference>
<feature type="coiled-coil region" evidence="5">
    <location>
        <begin position="358"/>
        <end position="385"/>
    </location>
</feature>
<dbReference type="SMART" id="SM00249">
    <property type="entry name" value="PHD"/>
    <property type="match status" value="1"/>
</dbReference>
<evidence type="ECO:0000256" key="3">
    <source>
        <dbReference type="ARBA" id="ARBA00022833"/>
    </source>
</evidence>
<evidence type="ECO:0000256" key="4">
    <source>
        <dbReference type="PROSITE-ProRule" id="PRU00146"/>
    </source>
</evidence>
<keyword evidence="5" id="KW-0175">Coiled coil</keyword>
<dbReference type="CDD" id="cd15489">
    <property type="entry name" value="PHD_SF"/>
    <property type="match status" value="1"/>
</dbReference>
<evidence type="ECO:0000313" key="9">
    <source>
        <dbReference type="Proteomes" id="UP000214365"/>
    </source>
</evidence>
<dbReference type="Gene3D" id="3.30.40.10">
    <property type="entry name" value="Zinc/RING finger domain, C3HC4 (zinc finger)"/>
    <property type="match status" value="1"/>
</dbReference>
<evidence type="ECO:0000256" key="1">
    <source>
        <dbReference type="ARBA" id="ARBA00022723"/>
    </source>
</evidence>
<proteinExistence type="predicted"/>
<feature type="compositionally biased region" description="Pro residues" evidence="6">
    <location>
        <begin position="141"/>
        <end position="151"/>
    </location>
</feature>
<dbReference type="Proteomes" id="UP000214365">
    <property type="component" value="Unassembled WGS sequence"/>
</dbReference>
<dbReference type="InterPro" id="IPR013083">
    <property type="entry name" value="Znf_RING/FYVE/PHD"/>
</dbReference>
<name>A0A225ATR2_TALAT</name>
<accession>A0A225ATR2</accession>
<protein>
    <recommendedName>
        <fullName evidence="7">PHD-type domain-containing protein</fullName>
    </recommendedName>
</protein>
<keyword evidence="1" id="KW-0479">Metal-binding</keyword>
<dbReference type="GO" id="GO:0008270">
    <property type="term" value="F:zinc ion binding"/>
    <property type="evidence" value="ECO:0007669"/>
    <property type="project" value="UniProtKB-KW"/>
</dbReference>
<organism evidence="8 9">
    <name type="scientific">Talaromyces atroroseus</name>
    <dbReference type="NCBI Taxonomy" id="1441469"/>
    <lineage>
        <taxon>Eukaryota</taxon>
        <taxon>Fungi</taxon>
        <taxon>Dikarya</taxon>
        <taxon>Ascomycota</taxon>
        <taxon>Pezizomycotina</taxon>
        <taxon>Eurotiomycetes</taxon>
        <taxon>Eurotiomycetidae</taxon>
        <taxon>Eurotiales</taxon>
        <taxon>Trichocomaceae</taxon>
        <taxon>Talaromyces</taxon>
        <taxon>Talaromyces sect. Trachyspermi</taxon>
    </lineage>
</organism>
<dbReference type="InterPro" id="IPR019786">
    <property type="entry name" value="Zinc_finger_PHD-type_CS"/>
</dbReference>
<dbReference type="PROSITE" id="PS50016">
    <property type="entry name" value="ZF_PHD_2"/>
    <property type="match status" value="1"/>
</dbReference>
<dbReference type="SUPFAM" id="SSF57903">
    <property type="entry name" value="FYVE/PHD zinc finger"/>
    <property type="match status" value="1"/>
</dbReference>
<comment type="caution">
    <text evidence="8">The sequence shown here is derived from an EMBL/GenBank/DDBJ whole genome shotgun (WGS) entry which is preliminary data.</text>
</comment>
<evidence type="ECO:0000313" key="8">
    <source>
        <dbReference type="EMBL" id="OKL61754.1"/>
    </source>
</evidence>
<keyword evidence="2 4" id="KW-0863">Zinc-finger</keyword>
<dbReference type="RefSeq" id="XP_020121875.1">
    <property type="nucleotide sequence ID" value="XM_020264990.1"/>
</dbReference>
<keyword evidence="9" id="KW-1185">Reference proteome</keyword>
<dbReference type="AlphaFoldDB" id="A0A225ATR2"/>
<dbReference type="InterPro" id="IPR019787">
    <property type="entry name" value="Znf_PHD-finger"/>
</dbReference>
<gene>
    <name evidence="8" type="ORF">UA08_02898</name>
</gene>
<feature type="compositionally biased region" description="Basic and acidic residues" evidence="6">
    <location>
        <begin position="21"/>
        <end position="30"/>
    </location>
</feature>
<feature type="compositionally biased region" description="Polar residues" evidence="6">
    <location>
        <begin position="157"/>
        <end position="181"/>
    </location>
</feature>
<keyword evidence="3" id="KW-0862">Zinc</keyword>
<feature type="domain" description="PHD-type" evidence="7">
    <location>
        <begin position="84"/>
        <end position="133"/>
    </location>
</feature>
<dbReference type="OrthoDB" id="336088at2759"/>
<feature type="region of interest" description="Disordered" evidence="6">
    <location>
        <begin position="140"/>
        <end position="181"/>
    </location>
</feature>